<dbReference type="EMBL" id="BAAABM010000037">
    <property type="protein sequence ID" value="GAA0346279.1"/>
    <property type="molecule type" value="Genomic_DNA"/>
</dbReference>
<feature type="region of interest" description="Disordered" evidence="1">
    <location>
        <begin position="1"/>
        <end position="52"/>
    </location>
</feature>
<feature type="transmembrane region" description="Helical" evidence="2">
    <location>
        <begin position="92"/>
        <end position="114"/>
    </location>
</feature>
<keyword evidence="2" id="KW-0812">Transmembrane</keyword>
<gene>
    <name evidence="3" type="ORF">GCM10010151_39890</name>
</gene>
<keyword evidence="2" id="KW-0472">Membrane</keyword>
<evidence type="ECO:0008006" key="5">
    <source>
        <dbReference type="Google" id="ProtNLM"/>
    </source>
</evidence>
<feature type="transmembrane region" description="Helical" evidence="2">
    <location>
        <begin position="57"/>
        <end position="80"/>
    </location>
</feature>
<dbReference type="Proteomes" id="UP001501822">
    <property type="component" value="Unassembled WGS sequence"/>
</dbReference>
<evidence type="ECO:0000256" key="2">
    <source>
        <dbReference type="SAM" id="Phobius"/>
    </source>
</evidence>
<dbReference type="RefSeq" id="WP_252800940.1">
    <property type="nucleotide sequence ID" value="NZ_BAAABM010000037.1"/>
</dbReference>
<comment type="caution">
    <text evidence="3">The sequence shown here is derived from an EMBL/GenBank/DDBJ whole genome shotgun (WGS) entry which is preliminary data.</text>
</comment>
<reference evidence="3 4" key="1">
    <citation type="journal article" date="2019" name="Int. J. Syst. Evol. Microbiol.">
        <title>The Global Catalogue of Microorganisms (GCM) 10K type strain sequencing project: providing services to taxonomists for standard genome sequencing and annotation.</title>
        <authorList>
            <consortium name="The Broad Institute Genomics Platform"/>
            <consortium name="The Broad Institute Genome Sequencing Center for Infectious Disease"/>
            <person name="Wu L."/>
            <person name="Ma J."/>
        </authorList>
    </citation>
    <scope>NUCLEOTIDE SEQUENCE [LARGE SCALE GENOMIC DNA]</scope>
    <source>
        <strain evidence="3 4">JCM 3146</strain>
    </source>
</reference>
<keyword evidence="4" id="KW-1185">Reference proteome</keyword>
<name>A0ABN0WTE1_9ACTN</name>
<accession>A0ABN0WTE1</accession>
<feature type="compositionally biased region" description="Pro residues" evidence="1">
    <location>
        <begin position="17"/>
        <end position="39"/>
    </location>
</feature>
<evidence type="ECO:0000313" key="3">
    <source>
        <dbReference type="EMBL" id="GAA0346279.1"/>
    </source>
</evidence>
<keyword evidence="2" id="KW-1133">Transmembrane helix</keyword>
<evidence type="ECO:0000313" key="4">
    <source>
        <dbReference type="Proteomes" id="UP001501822"/>
    </source>
</evidence>
<protein>
    <recommendedName>
        <fullName evidence="5">DUF4190 domain-containing protein</fullName>
    </recommendedName>
</protein>
<evidence type="ECO:0000256" key="1">
    <source>
        <dbReference type="SAM" id="MobiDB-lite"/>
    </source>
</evidence>
<organism evidence="3 4">
    <name type="scientific">Actinoallomurus spadix</name>
    <dbReference type="NCBI Taxonomy" id="79912"/>
    <lineage>
        <taxon>Bacteria</taxon>
        <taxon>Bacillati</taxon>
        <taxon>Actinomycetota</taxon>
        <taxon>Actinomycetes</taxon>
        <taxon>Streptosporangiales</taxon>
        <taxon>Thermomonosporaceae</taxon>
        <taxon>Actinoallomurus</taxon>
    </lineage>
</organism>
<proteinExistence type="predicted"/>
<sequence>MVHPPEGPPGGHDDGPPSAPPPPPGYGDGPPSAPPPPPGYGGGYGEPAQPRTSTPQVLSIIGIICWFFCPLAGIVLGLVAQNQFRAQGRPDTLAKVAWIGGVVSAVLGILVTLLRLQSGT</sequence>